<reference evidence="5 6" key="1">
    <citation type="submission" date="2018-04" db="EMBL/GenBank/DDBJ databases">
        <title>Thalassorhabdus spongiae gen. nov., sp. nov., isolated from a marine sponge in South-West Iceland.</title>
        <authorList>
            <person name="Knobloch S."/>
            <person name="Daussin A."/>
            <person name="Johannsson R."/>
            <person name="Marteinsson V.T."/>
        </authorList>
    </citation>
    <scope>NUCLEOTIDE SEQUENCE [LARGE SCALE GENOMIC DNA]</scope>
    <source>
        <strain evidence="5 6">Hp12</strain>
    </source>
</reference>
<gene>
    <name evidence="5" type="ORF">DC094_19810</name>
</gene>
<dbReference type="GO" id="GO:0016791">
    <property type="term" value="F:phosphatase activity"/>
    <property type="evidence" value="ECO:0007669"/>
    <property type="project" value="TreeGrafter"/>
</dbReference>
<dbReference type="Proteomes" id="UP000244906">
    <property type="component" value="Unassembled WGS sequence"/>
</dbReference>
<dbReference type="Pfam" id="PF07228">
    <property type="entry name" value="SpoIIE"/>
    <property type="match status" value="1"/>
</dbReference>
<dbReference type="Gene3D" id="3.60.40.10">
    <property type="entry name" value="PPM-type phosphatase domain"/>
    <property type="match status" value="1"/>
</dbReference>
<evidence type="ECO:0000259" key="4">
    <source>
        <dbReference type="PROSITE" id="PS50110"/>
    </source>
</evidence>
<evidence type="ECO:0000256" key="2">
    <source>
        <dbReference type="PROSITE-ProRule" id="PRU00169"/>
    </source>
</evidence>
<dbReference type="PROSITE" id="PS50110">
    <property type="entry name" value="RESPONSE_REGULATORY"/>
    <property type="match status" value="1"/>
</dbReference>
<evidence type="ECO:0000313" key="6">
    <source>
        <dbReference type="Proteomes" id="UP000244906"/>
    </source>
</evidence>
<sequence length="393" mass="43567">MEFVEDCCTPARILTIDDEKVLRESIVAYLEDSGFEMMEASDGLKGLAAFRDNKPDLVLCDLRMPEMDGLDVLAVLQKESPETPVIMVSGAGILSDAVEALRLGAWDYLVKPIADMAVLEHAVRASLQKARLIKENNLYKARLEKANRELEESLKRLEEDQEAGRKVQMQLLPENGSLCGIDFTHRVIPSLYLSGDFVDYFKLSESQVAFYVADVSGHGASSAFVTVHLKTLFNEMMKQQDGVLEQPIELLTRLNNDVLESRLGKYLTMVYGVIDTESNVLKLGFAGHFPHPVFSTGGKARYIEQAGFPVGVFEGAEYMSLELELPDAFSLNIFSDGVLEVMQEQGLANKEAYLLGLVDQDNQTADQICQKLGVSDMDVPPDDITVLTIQRKG</sequence>
<keyword evidence="3" id="KW-0175">Coiled coil</keyword>
<feature type="modified residue" description="4-aspartylphosphate" evidence="2">
    <location>
        <position position="61"/>
    </location>
</feature>
<dbReference type="InterPro" id="IPR001789">
    <property type="entry name" value="Sig_transdc_resp-reg_receiver"/>
</dbReference>
<organism evidence="5 6">
    <name type="scientific">Pelagibaculum spongiae</name>
    <dbReference type="NCBI Taxonomy" id="2080658"/>
    <lineage>
        <taxon>Bacteria</taxon>
        <taxon>Pseudomonadati</taxon>
        <taxon>Pseudomonadota</taxon>
        <taxon>Gammaproteobacteria</taxon>
        <taxon>Oceanospirillales</taxon>
        <taxon>Pelagibaculum</taxon>
    </lineage>
</organism>
<keyword evidence="2" id="KW-0597">Phosphoprotein</keyword>
<dbReference type="GO" id="GO:0000160">
    <property type="term" value="P:phosphorelay signal transduction system"/>
    <property type="evidence" value="ECO:0007669"/>
    <property type="project" value="InterPro"/>
</dbReference>
<dbReference type="PANTHER" id="PTHR43156">
    <property type="entry name" value="STAGE II SPORULATION PROTEIN E-RELATED"/>
    <property type="match status" value="1"/>
</dbReference>
<dbReference type="AlphaFoldDB" id="A0A2V1GX02"/>
<dbReference type="Pfam" id="PF00072">
    <property type="entry name" value="Response_reg"/>
    <property type="match status" value="1"/>
</dbReference>
<dbReference type="EMBL" id="QDDL01000013">
    <property type="protein sequence ID" value="PVZ64313.1"/>
    <property type="molecule type" value="Genomic_DNA"/>
</dbReference>
<keyword evidence="1" id="KW-0378">Hydrolase</keyword>
<dbReference type="InterPro" id="IPR049510">
    <property type="entry name" value="RssB-like_REC"/>
</dbReference>
<dbReference type="SMART" id="SM00331">
    <property type="entry name" value="PP2C_SIG"/>
    <property type="match status" value="1"/>
</dbReference>
<evidence type="ECO:0000313" key="5">
    <source>
        <dbReference type="EMBL" id="PVZ64313.1"/>
    </source>
</evidence>
<name>A0A2V1GX02_9GAMM</name>
<dbReference type="SMART" id="SM00448">
    <property type="entry name" value="REC"/>
    <property type="match status" value="1"/>
</dbReference>
<dbReference type="InterPro" id="IPR011006">
    <property type="entry name" value="CheY-like_superfamily"/>
</dbReference>
<dbReference type="InterPro" id="IPR052016">
    <property type="entry name" value="Bact_Sigma-Reg"/>
</dbReference>
<dbReference type="PANTHER" id="PTHR43156:SF2">
    <property type="entry name" value="STAGE II SPORULATION PROTEIN E"/>
    <property type="match status" value="1"/>
</dbReference>
<feature type="coiled-coil region" evidence="3">
    <location>
        <begin position="129"/>
        <end position="167"/>
    </location>
</feature>
<dbReference type="Gene3D" id="3.40.50.2300">
    <property type="match status" value="1"/>
</dbReference>
<proteinExistence type="predicted"/>
<evidence type="ECO:0000256" key="1">
    <source>
        <dbReference type="ARBA" id="ARBA00022801"/>
    </source>
</evidence>
<dbReference type="Gene3D" id="1.20.5.390">
    <property type="entry name" value="L1 transposable element, trimerization domain"/>
    <property type="match status" value="1"/>
</dbReference>
<feature type="domain" description="Response regulatory" evidence="4">
    <location>
        <begin position="12"/>
        <end position="126"/>
    </location>
</feature>
<dbReference type="SUPFAM" id="SSF52172">
    <property type="entry name" value="CheY-like"/>
    <property type="match status" value="1"/>
</dbReference>
<dbReference type="FunFam" id="3.40.50.2300:FF:000301">
    <property type="entry name" value="Response regulator receiver"/>
    <property type="match status" value="1"/>
</dbReference>
<comment type="caution">
    <text evidence="5">The sequence shown here is derived from an EMBL/GenBank/DDBJ whole genome shotgun (WGS) entry which is preliminary data.</text>
</comment>
<keyword evidence="6" id="KW-1185">Reference proteome</keyword>
<evidence type="ECO:0000256" key="3">
    <source>
        <dbReference type="SAM" id="Coils"/>
    </source>
</evidence>
<dbReference type="OrthoDB" id="6399952at2"/>
<dbReference type="InterPro" id="IPR001932">
    <property type="entry name" value="PPM-type_phosphatase-like_dom"/>
</dbReference>
<dbReference type="RefSeq" id="WP_116688864.1">
    <property type="nucleotide sequence ID" value="NZ_CAWNYD010000013.1"/>
</dbReference>
<accession>A0A2V1GX02</accession>
<dbReference type="CDD" id="cd17555">
    <property type="entry name" value="REC_RssB-like"/>
    <property type="match status" value="1"/>
</dbReference>
<dbReference type="InterPro" id="IPR036457">
    <property type="entry name" value="PPM-type-like_dom_sf"/>
</dbReference>
<protein>
    <submittedName>
        <fullName evidence="5">Fused response regulator/phosphatase</fullName>
    </submittedName>
</protein>